<dbReference type="EMBL" id="CAJNNW010023268">
    <property type="protein sequence ID" value="CAE8670434.1"/>
    <property type="molecule type" value="Genomic_DNA"/>
</dbReference>
<proteinExistence type="predicted"/>
<dbReference type="Proteomes" id="UP000626109">
    <property type="component" value="Unassembled WGS sequence"/>
</dbReference>
<keyword evidence="2" id="KW-0812">Transmembrane</keyword>
<accession>A0A813JC19</accession>
<sequence length="260" mass="26989">MGLLDEFTATNRVYAVCLVHLILCILMIVEAPGDKVLKLGATRISPALQWANTSFSLVSIFCIIQAVVGSLYFIESHLSLYWYLLIASVLGDVGLLGMFVVSGVDSAPVAAALACSILFKMGGLYVVSKSSKTVRNQYTAELLPHLKSALGRSFRSESQSEAAPSPSATQVPSSGYGSLGKRTGVSQRPSVSIPATSSPLPVAPAPPASVRTLPPGHFAHSMPAVNAVPSTIAPTKGSAGSQSWPQASPPGSRSLVGIVA</sequence>
<evidence type="ECO:0000313" key="6">
    <source>
        <dbReference type="Proteomes" id="UP000654075"/>
    </source>
</evidence>
<dbReference type="AlphaFoldDB" id="A0A813JC19"/>
<feature type="transmembrane region" description="Helical" evidence="2">
    <location>
        <begin position="12"/>
        <end position="29"/>
    </location>
</feature>
<evidence type="ECO:0000313" key="3">
    <source>
        <dbReference type="EMBL" id="CAE8599281.1"/>
    </source>
</evidence>
<dbReference type="OrthoDB" id="447910at2759"/>
<name>A0A813JC19_POLGL</name>
<dbReference type="EMBL" id="CAJNNV010010945">
    <property type="protein sequence ID" value="CAE8599281.1"/>
    <property type="molecule type" value="Genomic_DNA"/>
</dbReference>
<evidence type="ECO:0000313" key="4">
    <source>
        <dbReference type="EMBL" id="CAE8670434.1"/>
    </source>
</evidence>
<evidence type="ECO:0000256" key="2">
    <source>
        <dbReference type="SAM" id="Phobius"/>
    </source>
</evidence>
<protein>
    <submittedName>
        <fullName evidence="4">Uncharacterized protein</fullName>
    </submittedName>
</protein>
<feature type="region of interest" description="Disordered" evidence="1">
    <location>
        <begin position="229"/>
        <end position="260"/>
    </location>
</feature>
<comment type="caution">
    <text evidence="4">The sequence shown here is derived from an EMBL/GenBank/DDBJ whole genome shotgun (WGS) entry which is preliminary data.</text>
</comment>
<keyword evidence="6" id="KW-1185">Reference proteome</keyword>
<dbReference type="Proteomes" id="UP000654075">
    <property type="component" value="Unassembled WGS sequence"/>
</dbReference>
<organism evidence="4 5">
    <name type="scientific">Polarella glacialis</name>
    <name type="common">Dinoflagellate</name>
    <dbReference type="NCBI Taxonomy" id="89957"/>
    <lineage>
        <taxon>Eukaryota</taxon>
        <taxon>Sar</taxon>
        <taxon>Alveolata</taxon>
        <taxon>Dinophyceae</taxon>
        <taxon>Suessiales</taxon>
        <taxon>Suessiaceae</taxon>
        <taxon>Polarella</taxon>
    </lineage>
</organism>
<evidence type="ECO:0000256" key="1">
    <source>
        <dbReference type="SAM" id="MobiDB-lite"/>
    </source>
</evidence>
<feature type="compositionally biased region" description="Low complexity" evidence="1">
    <location>
        <begin position="157"/>
        <end position="168"/>
    </location>
</feature>
<keyword evidence="2" id="KW-1133">Transmembrane helix</keyword>
<reference evidence="4" key="1">
    <citation type="submission" date="2021-02" db="EMBL/GenBank/DDBJ databases">
        <authorList>
            <person name="Dougan E. K."/>
            <person name="Rhodes N."/>
            <person name="Thang M."/>
            <person name="Chan C."/>
        </authorList>
    </citation>
    <scope>NUCLEOTIDE SEQUENCE</scope>
</reference>
<feature type="transmembrane region" description="Helical" evidence="2">
    <location>
        <begin position="80"/>
        <end position="101"/>
    </location>
</feature>
<feature type="region of interest" description="Disordered" evidence="1">
    <location>
        <begin position="157"/>
        <end position="216"/>
    </location>
</feature>
<feature type="compositionally biased region" description="Polar residues" evidence="1">
    <location>
        <begin position="229"/>
        <end position="251"/>
    </location>
</feature>
<feature type="transmembrane region" description="Helical" evidence="2">
    <location>
        <begin position="107"/>
        <end position="127"/>
    </location>
</feature>
<gene>
    <name evidence="3" type="ORF">PGLA1383_LOCUS17640</name>
    <name evidence="4" type="ORF">PGLA2088_LOCUS17464</name>
</gene>
<feature type="transmembrane region" description="Helical" evidence="2">
    <location>
        <begin position="49"/>
        <end position="73"/>
    </location>
</feature>
<keyword evidence="2" id="KW-0472">Membrane</keyword>
<evidence type="ECO:0000313" key="5">
    <source>
        <dbReference type="Proteomes" id="UP000626109"/>
    </source>
</evidence>